<accession>A0A9J6AZU3</accession>
<sequence>MVRVGFNNSSVQMRRLLRFVCVDFSIDGSQGCYFNTWTISLYVTLSSYRVCNCYRSKQGNWLRDCQATHEIRCNGCFNSQK</sequence>
<gene>
    <name evidence="1" type="ORF">H5410_001488</name>
</gene>
<organism evidence="1 2">
    <name type="scientific">Solanum commersonii</name>
    <name type="common">Commerson's wild potato</name>
    <name type="synonym">Commerson's nightshade</name>
    <dbReference type="NCBI Taxonomy" id="4109"/>
    <lineage>
        <taxon>Eukaryota</taxon>
        <taxon>Viridiplantae</taxon>
        <taxon>Streptophyta</taxon>
        <taxon>Embryophyta</taxon>
        <taxon>Tracheophyta</taxon>
        <taxon>Spermatophyta</taxon>
        <taxon>Magnoliopsida</taxon>
        <taxon>eudicotyledons</taxon>
        <taxon>Gunneridae</taxon>
        <taxon>Pentapetalae</taxon>
        <taxon>asterids</taxon>
        <taxon>lamiids</taxon>
        <taxon>Solanales</taxon>
        <taxon>Solanaceae</taxon>
        <taxon>Solanoideae</taxon>
        <taxon>Solaneae</taxon>
        <taxon>Solanum</taxon>
    </lineage>
</organism>
<comment type="caution">
    <text evidence="1">The sequence shown here is derived from an EMBL/GenBank/DDBJ whole genome shotgun (WGS) entry which is preliminary data.</text>
</comment>
<keyword evidence="2" id="KW-1185">Reference proteome</keyword>
<reference evidence="1 2" key="1">
    <citation type="submission" date="2020-09" db="EMBL/GenBank/DDBJ databases">
        <title>De no assembly of potato wild relative species, Solanum commersonii.</title>
        <authorList>
            <person name="Cho K."/>
        </authorList>
    </citation>
    <scope>NUCLEOTIDE SEQUENCE [LARGE SCALE GENOMIC DNA]</scope>
    <source>
        <strain evidence="1">LZ3.2</strain>
        <tissue evidence="1">Leaf</tissue>
    </source>
</reference>
<evidence type="ECO:0000313" key="2">
    <source>
        <dbReference type="Proteomes" id="UP000824120"/>
    </source>
</evidence>
<dbReference type="Proteomes" id="UP000824120">
    <property type="component" value="Chromosome 1"/>
</dbReference>
<name>A0A9J6AZU3_SOLCO</name>
<protein>
    <submittedName>
        <fullName evidence="1">Uncharacterized protein</fullName>
    </submittedName>
</protein>
<dbReference type="AlphaFoldDB" id="A0A9J6AZU3"/>
<dbReference type="EMBL" id="JACXVP010000001">
    <property type="protein sequence ID" value="KAG5629771.1"/>
    <property type="molecule type" value="Genomic_DNA"/>
</dbReference>
<evidence type="ECO:0000313" key="1">
    <source>
        <dbReference type="EMBL" id="KAG5629771.1"/>
    </source>
</evidence>
<proteinExistence type="predicted"/>